<dbReference type="InterPro" id="IPR036388">
    <property type="entry name" value="WH-like_DNA-bd_sf"/>
</dbReference>
<dbReference type="SUPFAM" id="SSF46894">
    <property type="entry name" value="C-terminal effector domain of the bipartite response regulators"/>
    <property type="match status" value="1"/>
</dbReference>
<dbReference type="SMART" id="SM00448">
    <property type="entry name" value="REC"/>
    <property type="match status" value="1"/>
</dbReference>
<dbReference type="Pfam" id="PF00072">
    <property type="entry name" value="Response_reg"/>
    <property type="match status" value="1"/>
</dbReference>
<dbReference type="Gene3D" id="1.10.10.10">
    <property type="entry name" value="Winged helix-like DNA-binding domain superfamily/Winged helix DNA-binding domain"/>
    <property type="match status" value="1"/>
</dbReference>
<dbReference type="CDD" id="cd06170">
    <property type="entry name" value="LuxR_C_like"/>
    <property type="match status" value="1"/>
</dbReference>
<evidence type="ECO:0000313" key="5">
    <source>
        <dbReference type="EMBL" id="MCR2747366.1"/>
    </source>
</evidence>
<dbReference type="InterPro" id="IPR011006">
    <property type="entry name" value="CheY-like_superfamily"/>
</dbReference>
<dbReference type="SUPFAM" id="SSF52172">
    <property type="entry name" value="CheY-like"/>
    <property type="match status" value="1"/>
</dbReference>
<dbReference type="PRINTS" id="PR00038">
    <property type="entry name" value="HTHLUXR"/>
</dbReference>
<dbReference type="EMBL" id="JANKHG010000018">
    <property type="protein sequence ID" value="MCR2747366.1"/>
    <property type="molecule type" value="Genomic_DNA"/>
</dbReference>
<dbReference type="PANTHER" id="PTHR43214">
    <property type="entry name" value="TWO-COMPONENT RESPONSE REGULATOR"/>
    <property type="match status" value="1"/>
</dbReference>
<evidence type="ECO:0000256" key="2">
    <source>
        <dbReference type="PROSITE-ProRule" id="PRU00169"/>
    </source>
</evidence>
<evidence type="ECO:0000259" key="3">
    <source>
        <dbReference type="PROSITE" id="PS50043"/>
    </source>
</evidence>
<protein>
    <submittedName>
        <fullName evidence="5">Response regulator transcription factor</fullName>
    </submittedName>
</protein>
<dbReference type="InterPro" id="IPR016032">
    <property type="entry name" value="Sig_transdc_resp-reg_C-effctor"/>
</dbReference>
<dbReference type="Proteomes" id="UP001165267">
    <property type="component" value="Unassembled WGS sequence"/>
</dbReference>
<evidence type="ECO:0000256" key="1">
    <source>
        <dbReference type="ARBA" id="ARBA00023125"/>
    </source>
</evidence>
<keyword evidence="6" id="KW-1185">Reference proteome</keyword>
<accession>A0ABT1XJA3</accession>
<dbReference type="Pfam" id="PF00196">
    <property type="entry name" value="GerE"/>
    <property type="match status" value="1"/>
</dbReference>
<proteinExistence type="predicted"/>
<dbReference type="Gene3D" id="3.40.50.2300">
    <property type="match status" value="1"/>
</dbReference>
<reference evidence="5" key="1">
    <citation type="submission" date="2022-07" db="EMBL/GenBank/DDBJ databases">
        <authorList>
            <person name="Xamxidin M."/>
        </authorList>
    </citation>
    <scope>NUCLEOTIDE SEQUENCE</scope>
    <source>
        <strain evidence="5">YS8-69</strain>
    </source>
</reference>
<feature type="domain" description="Response regulatory" evidence="4">
    <location>
        <begin position="5"/>
        <end position="119"/>
    </location>
</feature>
<evidence type="ECO:0000259" key="4">
    <source>
        <dbReference type="PROSITE" id="PS50110"/>
    </source>
</evidence>
<gene>
    <name evidence="5" type="ORF">NSP04_11955</name>
</gene>
<keyword evidence="1" id="KW-0238">DNA-binding</keyword>
<evidence type="ECO:0000313" key="6">
    <source>
        <dbReference type="Proteomes" id="UP001165267"/>
    </source>
</evidence>
<dbReference type="SMART" id="SM00421">
    <property type="entry name" value="HTH_LUXR"/>
    <property type="match status" value="1"/>
</dbReference>
<feature type="domain" description="HTH luxR-type" evidence="3">
    <location>
        <begin position="147"/>
        <end position="212"/>
    </location>
</feature>
<name>A0ABT1XJA3_9BURK</name>
<dbReference type="InterPro" id="IPR000792">
    <property type="entry name" value="Tscrpt_reg_LuxR_C"/>
</dbReference>
<dbReference type="PROSITE" id="PS50110">
    <property type="entry name" value="RESPONSE_REGULATORY"/>
    <property type="match status" value="1"/>
</dbReference>
<keyword evidence="2" id="KW-0597">Phosphoprotein</keyword>
<organism evidence="5 6">
    <name type="scientific">Limnobacter parvus</name>
    <dbReference type="NCBI Taxonomy" id="2939690"/>
    <lineage>
        <taxon>Bacteria</taxon>
        <taxon>Pseudomonadati</taxon>
        <taxon>Pseudomonadota</taxon>
        <taxon>Betaproteobacteria</taxon>
        <taxon>Burkholderiales</taxon>
        <taxon>Burkholderiaceae</taxon>
        <taxon>Limnobacter</taxon>
    </lineage>
</organism>
<comment type="caution">
    <text evidence="5">The sequence shown here is derived from an EMBL/GenBank/DDBJ whole genome shotgun (WGS) entry which is preliminary data.</text>
</comment>
<dbReference type="InterPro" id="IPR001789">
    <property type="entry name" value="Sig_transdc_resp-reg_receiver"/>
</dbReference>
<feature type="modified residue" description="4-aspartylphosphate" evidence="2">
    <location>
        <position position="55"/>
    </location>
</feature>
<dbReference type="PROSITE" id="PS50043">
    <property type="entry name" value="HTH_LUXR_2"/>
    <property type="match status" value="1"/>
</dbReference>
<sequence length="224" mass="25187">MSPNAVLLIEDHPLVSMMLADMLTEHAPDLSILKVPSIQASEQHIHENPRLVIFDLNLPDCEGVASARRVRDLFPFSQLLAFTGTTHDHILAELQDMEIPVVRKSADYHELLDAVMKGLTAMGVQYQQGMNADKLKSKNEFQSNIIAPGSKKPLTWRQVEIMRRIAVGMTAKEAAKDMNLSPETVRAHMREVLVRLGAQNRAHAVSIFTKAERQSRMFEETQSH</sequence>
<dbReference type="RefSeq" id="WP_257512583.1">
    <property type="nucleotide sequence ID" value="NZ_JANKHG010000018.1"/>
</dbReference>
<dbReference type="PANTHER" id="PTHR43214:SF43">
    <property type="entry name" value="TWO-COMPONENT RESPONSE REGULATOR"/>
    <property type="match status" value="1"/>
</dbReference>
<dbReference type="InterPro" id="IPR039420">
    <property type="entry name" value="WalR-like"/>
</dbReference>